<name>A0A8S4HJQ5_PLAVI</name>
<dbReference type="InterPro" id="IPR008780">
    <property type="entry name" value="Plasmodium_Vir"/>
</dbReference>
<organism evidence="2 3">
    <name type="scientific">Plasmodium vivax</name>
    <name type="common">malaria parasite P. vivax</name>
    <dbReference type="NCBI Taxonomy" id="5855"/>
    <lineage>
        <taxon>Eukaryota</taxon>
        <taxon>Sar</taxon>
        <taxon>Alveolata</taxon>
        <taxon>Apicomplexa</taxon>
        <taxon>Aconoidasida</taxon>
        <taxon>Haemosporida</taxon>
        <taxon>Plasmodiidae</taxon>
        <taxon>Plasmodium</taxon>
        <taxon>Plasmodium (Plasmodium)</taxon>
    </lineage>
</organism>
<feature type="transmembrane region" description="Helical" evidence="1">
    <location>
        <begin position="216"/>
        <end position="241"/>
    </location>
</feature>
<protein>
    <submittedName>
        <fullName evidence="2">(malaria parasite P. vivax) hypothetical protein</fullName>
    </submittedName>
</protein>
<gene>
    <name evidence="2" type="ORF">PVW1_050045600</name>
</gene>
<keyword evidence="1" id="KW-1133">Transmembrane helix</keyword>
<keyword evidence="1" id="KW-0812">Transmembrane</keyword>
<keyword evidence="1" id="KW-0472">Membrane</keyword>
<evidence type="ECO:0000313" key="2">
    <source>
        <dbReference type="EMBL" id="CAG9480136.1"/>
    </source>
</evidence>
<comment type="caution">
    <text evidence="2">The sequence shown here is derived from an EMBL/GenBank/DDBJ whole genome shotgun (WGS) entry which is preliminary data.</text>
</comment>
<dbReference type="Proteomes" id="UP000779233">
    <property type="component" value="Unassembled WGS sequence"/>
</dbReference>
<dbReference type="AlphaFoldDB" id="A0A8S4HJQ5"/>
<evidence type="ECO:0000256" key="1">
    <source>
        <dbReference type="SAM" id="Phobius"/>
    </source>
</evidence>
<dbReference type="EMBL" id="CAJZCX010000010">
    <property type="protein sequence ID" value="CAG9480136.1"/>
    <property type="molecule type" value="Genomic_DNA"/>
</dbReference>
<accession>A0A8S4HJQ5</accession>
<proteinExistence type="predicted"/>
<dbReference type="VEuPathDB" id="PlasmoDB:PVPAM_110061700"/>
<dbReference type="Pfam" id="PF05795">
    <property type="entry name" value="Plasmodium_Vir"/>
    <property type="match status" value="1"/>
</dbReference>
<reference evidence="2" key="1">
    <citation type="submission" date="2021-09" db="EMBL/GenBank/DDBJ databases">
        <authorList>
            <consortium name="Pathogen Informatics"/>
        </authorList>
    </citation>
    <scope>NUCLEOTIDE SEQUENCE</scope>
    <source>
        <strain evidence="2">PvW1</strain>
    </source>
</reference>
<evidence type="ECO:0000313" key="3">
    <source>
        <dbReference type="Proteomes" id="UP000779233"/>
    </source>
</evidence>
<sequence length="296" mass="35167">MRSTSYDVKNIYHTYKEIIESWSPSANFQTSEDCFFIKQDYIKKHADTFKNTHCSKAQHYLYAVESRSVSQYLSNGCKYFLYWLYYDVLNKKVDYHKVLKVYEDVLTGYIEGSSNDYFRNYVNIFSEETIEKIIKLTEMYDNFHKLKEEDKQVGGNKCHHAEECVRLYKENIKICEDGNDYDFCYELDNMKESYDEYMKSNECCPNSPKTLESYRLYNPAVVIITPFSILLVISLSLFFLYKFTPFGSIFRKSTKNKKNVSDNLDYATHVLPHTSQRVKNYNKKRQYNISYLSSGQ</sequence>